<keyword evidence="4" id="KW-0464">Manganese</keyword>
<dbReference type="OrthoDB" id="1930084at2759"/>
<dbReference type="PANTHER" id="PTHR45619">
    <property type="entry name" value="SERINE/THREONINE-PROTEIN PHOSPHATASE PP2A-RELATED"/>
    <property type="match status" value="1"/>
</dbReference>
<dbReference type="InterPro" id="IPR029052">
    <property type="entry name" value="Metallo-depent_PP-like"/>
</dbReference>
<keyword evidence="3" id="KW-0904">Protein phosphatase</keyword>
<protein>
    <recommendedName>
        <fullName evidence="6">Serine/threonine-protein phosphatase</fullName>
        <ecNumber evidence="6">3.1.3.16</ecNumber>
    </recommendedName>
</protein>
<keyword evidence="9" id="KW-1185">Reference proteome</keyword>
<dbReference type="AlphaFoldDB" id="D8LVZ2"/>
<evidence type="ECO:0000256" key="2">
    <source>
        <dbReference type="ARBA" id="ARBA00022801"/>
    </source>
</evidence>
<evidence type="ECO:0000313" key="9">
    <source>
        <dbReference type="Proteomes" id="UP000008312"/>
    </source>
</evidence>
<feature type="domain" description="Serine/threonine specific protein phosphatases" evidence="7">
    <location>
        <begin position="111"/>
        <end position="116"/>
    </location>
</feature>
<dbReference type="FunCoup" id="D8LVZ2">
    <property type="interactions" value="443"/>
</dbReference>
<reference evidence="8" key="1">
    <citation type="submission" date="2010-02" db="EMBL/GenBank/DDBJ databases">
        <title>Sequencing and annotation of the Blastocystis hominis genome.</title>
        <authorList>
            <person name="Wincker P."/>
        </authorList>
    </citation>
    <scope>NUCLEOTIDE SEQUENCE</scope>
    <source>
        <strain evidence="8">Singapore isolate B</strain>
    </source>
</reference>
<dbReference type="InterPro" id="IPR004843">
    <property type="entry name" value="Calcineurin-like_PHP"/>
</dbReference>
<dbReference type="GeneID" id="24917689"/>
<dbReference type="CDD" id="cd07415">
    <property type="entry name" value="MPP_PP2A_PP4_PP6"/>
    <property type="match status" value="1"/>
</dbReference>
<dbReference type="FunFam" id="3.60.21.10:FF:000005">
    <property type="entry name" value="Serine/threonine-protein phosphatase"/>
    <property type="match status" value="1"/>
</dbReference>
<evidence type="ECO:0000313" key="8">
    <source>
        <dbReference type="EMBL" id="CBK19981.2"/>
    </source>
</evidence>
<gene>
    <name evidence="8" type="ORF">GSBLH_T00000377001</name>
</gene>
<evidence type="ECO:0000256" key="4">
    <source>
        <dbReference type="ARBA" id="ARBA00023211"/>
    </source>
</evidence>
<evidence type="ECO:0000256" key="5">
    <source>
        <dbReference type="ARBA" id="ARBA00038328"/>
    </source>
</evidence>
<comment type="catalytic activity">
    <reaction evidence="6">
        <text>O-phospho-L-threonyl-[protein] + H2O = L-threonyl-[protein] + phosphate</text>
        <dbReference type="Rhea" id="RHEA:47004"/>
        <dbReference type="Rhea" id="RHEA-COMP:11060"/>
        <dbReference type="Rhea" id="RHEA-COMP:11605"/>
        <dbReference type="ChEBI" id="CHEBI:15377"/>
        <dbReference type="ChEBI" id="CHEBI:30013"/>
        <dbReference type="ChEBI" id="CHEBI:43474"/>
        <dbReference type="ChEBI" id="CHEBI:61977"/>
        <dbReference type="EC" id="3.1.3.16"/>
    </reaction>
</comment>
<dbReference type="EMBL" id="FN668638">
    <property type="protein sequence ID" value="CBK19981.2"/>
    <property type="molecule type" value="Genomic_DNA"/>
</dbReference>
<dbReference type="Proteomes" id="UP000008312">
    <property type="component" value="Unassembled WGS sequence"/>
</dbReference>
<dbReference type="GO" id="GO:0004722">
    <property type="term" value="F:protein serine/threonine phosphatase activity"/>
    <property type="evidence" value="ECO:0007669"/>
    <property type="project" value="UniProtKB-EC"/>
</dbReference>
<keyword evidence="1" id="KW-0479">Metal-binding</keyword>
<evidence type="ECO:0000259" key="7">
    <source>
        <dbReference type="PROSITE" id="PS00125"/>
    </source>
</evidence>
<dbReference type="GO" id="GO:0046872">
    <property type="term" value="F:metal ion binding"/>
    <property type="evidence" value="ECO:0007669"/>
    <property type="project" value="UniProtKB-KW"/>
</dbReference>
<comment type="similarity">
    <text evidence="5">Belongs to the PPP phosphatase family. PP-4 (PP-X) subfamily.</text>
</comment>
<dbReference type="InterPro" id="IPR047129">
    <property type="entry name" value="PPA2-like"/>
</dbReference>
<evidence type="ECO:0000256" key="6">
    <source>
        <dbReference type="RuleBase" id="RU004273"/>
    </source>
</evidence>
<evidence type="ECO:0000256" key="1">
    <source>
        <dbReference type="ARBA" id="ARBA00022723"/>
    </source>
</evidence>
<dbReference type="RefSeq" id="XP_012894029.1">
    <property type="nucleotide sequence ID" value="XM_013038575.1"/>
</dbReference>
<dbReference type="InParanoid" id="D8LVZ2"/>
<name>D8LVZ2_BLAHO</name>
<dbReference type="PROSITE" id="PS00125">
    <property type="entry name" value="SER_THR_PHOSPHATASE"/>
    <property type="match status" value="1"/>
</dbReference>
<dbReference type="PRINTS" id="PR00114">
    <property type="entry name" value="STPHPHTASE"/>
</dbReference>
<keyword evidence="2 6" id="KW-0378">Hydrolase</keyword>
<evidence type="ECO:0000256" key="3">
    <source>
        <dbReference type="ARBA" id="ARBA00022912"/>
    </source>
</evidence>
<accession>D8LVZ2</accession>
<sequence>MSFESSLESQIEKLRRCELISEKEVEELCAKAKEILLSEGNIREVHTPITVCGDIHGQFYDLRELFFIGGDIPDTNYLFMGDYVDRGYYSIETFLLLLALKVRYPDRVTLLRGNHESRQITQVYSFYDECMRKYGTVNVWKQCVDVFDCLNLGALIDDRIFCVHGGLSPSITTLDAARSINRVQEVPLEGGICDLLWSDPEEDVSGWRVSSRGCGYIFGSDVVSKFNAENNLNLLCRSHQLVMEGFKWMFNNQLVAVWSAPNYCYRCGNIASIMEVDEYLQSTFKTFDAAPQSERKEPSKNLPPDYFL</sequence>
<dbReference type="SUPFAM" id="SSF56300">
    <property type="entry name" value="Metallo-dependent phosphatases"/>
    <property type="match status" value="1"/>
</dbReference>
<dbReference type="SMART" id="SM00156">
    <property type="entry name" value="PP2Ac"/>
    <property type="match status" value="1"/>
</dbReference>
<dbReference type="OMA" id="QSTMPID"/>
<dbReference type="EC" id="3.1.3.16" evidence="6"/>
<organism evidence="8">
    <name type="scientific">Blastocystis hominis</name>
    <dbReference type="NCBI Taxonomy" id="12968"/>
    <lineage>
        <taxon>Eukaryota</taxon>
        <taxon>Sar</taxon>
        <taxon>Stramenopiles</taxon>
        <taxon>Bigyra</taxon>
        <taxon>Opalozoa</taxon>
        <taxon>Opalinata</taxon>
        <taxon>Blastocystidae</taxon>
        <taxon>Blastocystis</taxon>
    </lineage>
</organism>
<dbReference type="Gene3D" id="3.60.21.10">
    <property type="match status" value="1"/>
</dbReference>
<dbReference type="Pfam" id="PF00149">
    <property type="entry name" value="Metallophos"/>
    <property type="match status" value="1"/>
</dbReference>
<proteinExistence type="inferred from homology"/>
<dbReference type="InterPro" id="IPR006186">
    <property type="entry name" value="Ser/Thr-sp_prot-phosphatase"/>
</dbReference>